<evidence type="ECO:0000313" key="3">
    <source>
        <dbReference type="EMBL" id="QLY28019.1"/>
    </source>
</evidence>
<proteinExistence type="predicted"/>
<dbReference type="GO" id="GO:0071949">
    <property type="term" value="F:FAD binding"/>
    <property type="evidence" value="ECO:0007669"/>
    <property type="project" value="InterPro"/>
</dbReference>
<feature type="domain" description="FAD-binding" evidence="2">
    <location>
        <begin position="152"/>
        <end position="191"/>
    </location>
</feature>
<keyword evidence="1" id="KW-0560">Oxidoreductase</keyword>
<gene>
    <name evidence="3" type="ORF">H0264_21695</name>
</gene>
<dbReference type="SUPFAM" id="SSF51905">
    <property type="entry name" value="FAD/NAD(P)-binding domain"/>
    <property type="match status" value="1"/>
</dbReference>
<evidence type="ECO:0000259" key="2">
    <source>
        <dbReference type="Pfam" id="PF01494"/>
    </source>
</evidence>
<dbReference type="Proteomes" id="UP000515512">
    <property type="component" value="Chromosome"/>
</dbReference>
<dbReference type="Pfam" id="PF01494">
    <property type="entry name" value="FAD_binding_3"/>
    <property type="match status" value="2"/>
</dbReference>
<reference evidence="3 4" key="1">
    <citation type="submission" date="2020-07" db="EMBL/GenBank/DDBJ databases">
        <authorList>
            <person name="Zhuang K."/>
            <person name="Ran Y."/>
        </authorList>
    </citation>
    <scope>NUCLEOTIDE SEQUENCE [LARGE SCALE GENOMIC DNA]</scope>
    <source>
        <strain evidence="3 4">WCH-YHL-001</strain>
    </source>
</reference>
<keyword evidence="3" id="KW-0503">Monooxygenase</keyword>
<keyword evidence="4" id="KW-1185">Reference proteome</keyword>
<sequence>MPYTQCCVVGGGPAGMMAGLLLARAGVEVIVLEKRGDFLRDFRGDTVHPSTLRLLEELGLVPRRDFLDLVAGAAAAEPSFTLCMSTEFTGLTTESGRITGVEHRDRDGDLETLSADLILACDGRDSAARTAAGLCHDLLAAPMGRLPVCYTDGLLCLGDAAHAMPPAGGAGLDLAIQDAVAAARLLAEPLRAGTLCTADLAQVQRR</sequence>
<feature type="domain" description="FAD-binding" evidence="2">
    <location>
        <begin position="4"/>
        <end position="61"/>
    </location>
</feature>
<dbReference type="EMBL" id="CP059399">
    <property type="protein sequence ID" value="QLY28019.1"/>
    <property type="molecule type" value="Genomic_DNA"/>
</dbReference>
<evidence type="ECO:0000313" key="4">
    <source>
        <dbReference type="Proteomes" id="UP000515512"/>
    </source>
</evidence>
<dbReference type="Gene3D" id="3.50.50.60">
    <property type="entry name" value="FAD/NAD(P)-binding domain"/>
    <property type="match status" value="2"/>
</dbReference>
<protein>
    <submittedName>
        <fullName evidence="3">FAD-dependent monooxygenase</fullName>
    </submittedName>
</protein>
<dbReference type="InterPro" id="IPR002938">
    <property type="entry name" value="FAD-bd"/>
</dbReference>
<dbReference type="KEGG" id="nhu:H0264_21695"/>
<dbReference type="PANTHER" id="PTHR43476">
    <property type="entry name" value="3-(3-HYDROXY-PHENYL)PROPIONATE/3-HYDROXYCINNAMIC ACID HYDROXYLASE"/>
    <property type="match status" value="1"/>
</dbReference>
<dbReference type="AlphaFoldDB" id="A0A7D6ZD19"/>
<dbReference type="GO" id="GO:0004497">
    <property type="term" value="F:monooxygenase activity"/>
    <property type="evidence" value="ECO:0007669"/>
    <property type="project" value="UniProtKB-KW"/>
</dbReference>
<evidence type="ECO:0000256" key="1">
    <source>
        <dbReference type="ARBA" id="ARBA00023002"/>
    </source>
</evidence>
<organism evidence="3 4">
    <name type="scientific">Nocardia huaxiensis</name>
    <dbReference type="NCBI Taxonomy" id="2755382"/>
    <lineage>
        <taxon>Bacteria</taxon>
        <taxon>Bacillati</taxon>
        <taxon>Actinomycetota</taxon>
        <taxon>Actinomycetes</taxon>
        <taxon>Mycobacteriales</taxon>
        <taxon>Nocardiaceae</taxon>
        <taxon>Nocardia</taxon>
    </lineage>
</organism>
<name>A0A7D6ZD19_9NOCA</name>
<dbReference type="InterPro" id="IPR050631">
    <property type="entry name" value="PheA/TfdB_FAD_monoxygenase"/>
</dbReference>
<dbReference type="InterPro" id="IPR036188">
    <property type="entry name" value="FAD/NAD-bd_sf"/>
</dbReference>
<dbReference type="PANTHER" id="PTHR43476:SF5">
    <property type="entry name" value="FAD-DEPENDENT MONOOXYGENASE"/>
    <property type="match status" value="1"/>
</dbReference>
<accession>A0A7D6ZD19</accession>